<evidence type="ECO:0000313" key="7">
    <source>
        <dbReference type="EMBL" id="PNC53829.1"/>
    </source>
</evidence>
<reference evidence="7 8" key="1">
    <citation type="journal article" date="2017" name="BMC Genomics">
        <title>Genome sequencing of 39 Akkermansia muciniphila isolates reveals its population structure, genomic and functional diverisity, and global distribution in mammalian gut microbiotas.</title>
        <authorList>
            <person name="Guo X."/>
            <person name="Li S."/>
            <person name="Zhang J."/>
            <person name="Wu F."/>
            <person name="Li X."/>
            <person name="Wu D."/>
            <person name="Zhang M."/>
            <person name="Ou Z."/>
            <person name="Jie Z."/>
            <person name="Yan Q."/>
            <person name="Li P."/>
            <person name="Yi J."/>
            <person name="Peng Y."/>
        </authorList>
    </citation>
    <scope>NUCLEOTIDE SEQUENCE [LARGE SCALE GENOMIC DNA]</scope>
    <source>
        <strain evidence="7 8">GP43</strain>
    </source>
</reference>
<dbReference type="PANTHER" id="PTHR42693">
    <property type="entry name" value="ARYLSULFATASE FAMILY MEMBER"/>
    <property type="match status" value="1"/>
</dbReference>
<dbReference type="InterPro" id="IPR050738">
    <property type="entry name" value="Sulfatase"/>
</dbReference>
<dbReference type="PROSITE" id="PS00523">
    <property type="entry name" value="SULFATASE_1"/>
    <property type="match status" value="1"/>
</dbReference>
<evidence type="ECO:0000313" key="8">
    <source>
        <dbReference type="Proteomes" id="UP000235914"/>
    </source>
</evidence>
<dbReference type="InterPro" id="IPR000917">
    <property type="entry name" value="Sulfatase_N"/>
</dbReference>
<protein>
    <submittedName>
        <fullName evidence="7">Sulfatase</fullName>
    </submittedName>
</protein>
<comment type="similarity">
    <text evidence="1">Belongs to the sulfatase family.</text>
</comment>
<keyword evidence="5" id="KW-0732">Signal</keyword>
<evidence type="ECO:0000256" key="3">
    <source>
        <dbReference type="ARBA" id="ARBA00022801"/>
    </source>
</evidence>
<feature type="signal peptide" evidence="5">
    <location>
        <begin position="1"/>
        <end position="21"/>
    </location>
</feature>
<dbReference type="AlphaFoldDB" id="A0AAP8NKS5"/>
<dbReference type="InterPro" id="IPR024607">
    <property type="entry name" value="Sulfatase_CS"/>
</dbReference>
<dbReference type="GO" id="GO:0004065">
    <property type="term" value="F:arylsulfatase activity"/>
    <property type="evidence" value="ECO:0007669"/>
    <property type="project" value="TreeGrafter"/>
</dbReference>
<dbReference type="Proteomes" id="UP000235914">
    <property type="component" value="Unassembled WGS sequence"/>
</dbReference>
<evidence type="ECO:0000256" key="4">
    <source>
        <dbReference type="ARBA" id="ARBA00022837"/>
    </source>
</evidence>
<evidence type="ECO:0000259" key="6">
    <source>
        <dbReference type="Pfam" id="PF00884"/>
    </source>
</evidence>
<gene>
    <name evidence="7" type="ORF">CXU09_11075</name>
</gene>
<dbReference type="Gene3D" id="3.40.720.10">
    <property type="entry name" value="Alkaline Phosphatase, subunit A"/>
    <property type="match status" value="1"/>
</dbReference>
<comment type="caution">
    <text evidence="7">The sequence shown here is derived from an EMBL/GenBank/DDBJ whole genome shotgun (WGS) entry which is preliminary data.</text>
</comment>
<evidence type="ECO:0000256" key="5">
    <source>
        <dbReference type="SAM" id="SignalP"/>
    </source>
</evidence>
<feature type="domain" description="Sulfatase N-terminal" evidence="6">
    <location>
        <begin position="29"/>
        <end position="345"/>
    </location>
</feature>
<dbReference type="RefSeq" id="WP_102734301.1">
    <property type="nucleotide sequence ID" value="NZ_CP024742.1"/>
</dbReference>
<keyword evidence="3" id="KW-0378">Hydrolase</keyword>
<dbReference type="EMBL" id="PJKN01000007">
    <property type="protein sequence ID" value="PNC53829.1"/>
    <property type="molecule type" value="Genomic_DNA"/>
</dbReference>
<accession>A0AAP8NKS5</accession>
<keyword evidence="2" id="KW-0479">Metal-binding</keyword>
<dbReference type="SUPFAM" id="SSF53649">
    <property type="entry name" value="Alkaline phosphatase-like"/>
    <property type="match status" value="1"/>
</dbReference>
<dbReference type="PANTHER" id="PTHR42693:SF27">
    <property type="entry name" value="ARYLSULFATASE B [PRECURSOR]"/>
    <property type="match status" value="1"/>
</dbReference>
<proteinExistence type="inferred from homology"/>
<dbReference type="GO" id="GO:0046872">
    <property type="term" value="F:metal ion binding"/>
    <property type="evidence" value="ECO:0007669"/>
    <property type="project" value="UniProtKB-KW"/>
</dbReference>
<name>A0AAP8NKS5_9BACT</name>
<organism evidence="7 8">
    <name type="scientific">Akkermansia muciniphila</name>
    <dbReference type="NCBI Taxonomy" id="239935"/>
    <lineage>
        <taxon>Bacteria</taxon>
        <taxon>Pseudomonadati</taxon>
        <taxon>Verrucomicrobiota</taxon>
        <taxon>Verrucomicrobiia</taxon>
        <taxon>Verrucomicrobiales</taxon>
        <taxon>Akkermansiaceae</taxon>
        <taxon>Akkermansia</taxon>
    </lineage>
</organism>
<evidence type="ECO:0000256" key="2">
    <source>
        <dbReference type="ARBA" id="ARBA00022723"/>
    </source>
</evidence>
<dbReference type="InterPro" id="IPR017850">
    <property type="entry name" value="Alkaline_phosphatase_core_sf"/>
</dbReference>
<keyword evidence="4" id="KW-0106">Calcium</keyword>
<sequence>MMKKVRLLLILCGLFCGAAVAQPRLPTPPNMIVILADDLGYGDLGCTGSRQIKTPSIDRLAKEGVFCSRAYVTAPMCSPSRMGLLTGRFPKRYGITTNPNIQMDYLPESHYGLPQTEKLIPEYLAPCGYRSAVFGKWHLGHTKVYTPPERGFTHWWGFLGGSRHYFPVKKEAEGLNPSMIVSNFTDKTDITYLTDDITDRAVEFLREAGKDKKPFFMFVSYNAPHWPNEAKPEDITKFRNVQNGERRVYCAMVYAMDRGIGRILDALKADGLEKDTIVVFLSDNGGAPEASSCNAPFRGAKRQHFEGGVRVPFIIRYPADKRLIPGSVCRQPVSSVDLLPALLKANGRHIPRKLDGMDILELVGNKGASVPRTFFWCTDYTSAVLAGDMKYLLVPDRAPQFYNVADDPQEQRDLYFSRHQDADSLAKKLGTYLTTTPACRFPDSISWSAKLMKEYDKTEPDRQPE</sequence>
<feature type="chain" id="PRO_5042954544" evidence="5">
    <location>
        <begin position="22"/>
        <end position="465"/>
    </location>
</feature>
<dbReference type="Pfam" id="PF00884">
    <property type="entry name" value="Sulfatase"/>
    <property type="match status" value="1"/>
</dbReference>
<evidence type="ECO:0000256" key="1">
    <source>
        <dbReference type="ARBA" id="ARBA00008779"/>
    </source>
</evidence>